<organism evidence="3 4">
    <name type="scientific">Agromyces fucosus</name>
    <dbReference type="NCBI Taxonomy" id="41985"/>
    <lineage>
        <taxon>Bacteria</taxon>
        <taxon>Bacillati</taxon>
        <taxon>Actinomycetota</taxon>
        <taxon>Actinomycetes</taxon>
        <taxon>Micrococcales</taxon>
        <taxon>Microbacteriaceae</taxon>
        <taxon>Agromyces</taxon>
    </lineage>
</organism>
<proteinExistence type="predicted"/>
<keyword evidence="4" id="KW-1185">Reference proteome</keyword>
<keyword evidence="2" id="KW-1133">Transmembrane helix</keyword>
<sequence>MTAVESPAGRSDARGDRDRDRDDRAAQRRERATTVALLAGSTLALAAFGWPLVATAVPADAQRAAPFVAFAVLPAVIAVVLGVLDRQMHSAKAVALLGVLAAIGAGIRIAGAGVGGIEAVFVLLILAGRAFGARFGFLLGMITIAVSSVLWGGIGPWTPFQMFACAWVAAGAGLLPAIRPRAATVAAVRRATALEIAILAAYGVAAAYAFGLVMNLWFWPFAVGMGTDISYDGSAPISENLASFALYSLVTSTLTWDTVRAVTTVVGIALIGPAVLASLRRAKLPSQGAPAVRGSARS</sequence>
<feature type="transmembrane region" description="Helical" evidence="2">
    <location>
        <begin position="259"/>
        <end position="279"/>
    </location>
</feature>
<name>A0A4Q2JTB5_9MICO</name>
<feature type="transmembrane region" description="Helical" evidence="2">
    <location>
        <begin position="135"/>
        <end position="154"/>
    </location>
</feature>
<dbReference type="RefSeq" id="WP_129230104.1">
    <property type="nucleotide sequence ID" value="NZ_SDPO01000001.1"/>
</dbReference>
<gene>
    <name evidence="3" type="ORF">ESP57_00290</name>
</gene>
<feature type="compositionally biased region" description="Basic and acidic residues" evidence="1">
    <location>
        <begin position="11"/>
        <end position="26"/>
    </location>
</feature>
<dbReference type="EMBL" id="SDPO01000001">
    <property type="protein sequence ID" value="RXZ50306.1"/>
    <property type="molecule type" value="Genomic_DNA"/>
</dbReference>
<feature type="transmembrane region" description="Helical" evidence="2">
    <location>
        <begin position="160"/>
        <end position="178"/>
    </location>
</feature>
<feature type="transmembrane region" description="Helical" evidence="2">
    <location>
        <begin position="96"/>
        <end position="128"/>
    </location>
</feature>
<dbReference type="AlphaFoldDB" id="A0A4Q2JTB5"/>
<feature type="transmembrane region" description="Helical" evidence="2">
    <location>
        <begin position="199"/>
        <end position="219"/>
    </location>
</feature>
<keyword evidence="2" id="KW-0812">Transmembrane</keyword>
<evidence type="ECO:0000313" key="4">
    <source>
        <dbReference type="Proteomes" id="UP000292935"/>
    </source>
</evidence>
<evidence type="ECO:0000313" key="3">
    <source>
        <dbReference type="EMBL" id="RXZ50306.1"/>
    </source>
</evidence>
<evidence type="ECO:0000256" key="1">
    <source>
        <dbReference type="SAM" id="MobiDB-lite"/>
    </source>
</evidence>
<dbReference type="InterPro" id="IPR017196">
    <property type="entry name" value="ECF_substrate-spec_UCP037395"/>
</dbReference>
<keyword evidence="2" id="KW-0472">Membrane</keyword>
<feature type="transmembrane region" description="Helical" evidence="2">
    <location>
        <begin position="64"/>
        <end position="84"/>
    </location>
</feature>
<feature type="region of interest" description="Disordered" evidence="1">
    <location>
        <begin position="1"/>
        <end position="26"/>
    </location>
</feature>
<protein>
    <submittedName>
        <fullName evidence="3">ECF transporter S component</fullName>
    </submittedName>
</protein>
<accession>A0A4Q2JTB5</accession>
<dbReference type="Proteomes" id="UP000292935">
    <property type="component" value="Unassembled WGS sequence"/>
</dbReference>
<comment type="caution">
    <text evidence="3">The sequence shown here is derived from an EMBL/GenBank/DDBJ whole genome shotgun (WGS) entry which is preliminary data.</text>
</comment>
<dbReference type="PIRSF" id="PIRSF037395">
    <property type="entry name" value="UCP037395_ABCper"/>
    <property type="match status" value="1"/>
</dbReference>
<evidence type="ECO:0000256" key="2">
    <source>
        <dbReference type="SAM" id="Phobius"/>
    </source>
</evidence>
<dbReference type="OrthoDB" id="501320at2"/>
<feature type="transmembrane region" description="Helical" evidence="2">
    <location>
        <begin position="35"/>
        <end position="57"/>
    </location>
</feature>
<reference evidence="3 4" key="1">
    <citation type="submission" date="2019-01" db="EMBL/GenBank/DDBJ databases">
        <authorList>
            <person name="Li J."/>
        </authorList>
    </citation>
    <scope>NUCLEOTIDE SEQUENCE [LARGE SCALE GENOMIC DNA]</scope>
    <source>
        <strain evidence="3 4">CCUG 35506</strain>
    </source>
</reference>